<comment type="caution">
    <text evidence="2">The sequence shown here is derived from an EMBL/GenBank/DDBJ whole genome shotgun (WGS) entry which is preliminary data.</text>
</comment>
<organism evidence="2 3">
    <name type="scientific">Paramecium sonneborni</name>
    <dbReference type="NCBI Taxonomy" id="65129"/>
    <lineage>
        <taxon>Eukaryota</taxon>
        <taxon>Sar</taxon>
        <taxon>Alveolata</taxon>
        <taxon>Ciliophora</taxon>
        <taxon>Intramacronucleata</taxon>
        <taxon>Oligohymenophorea</taxon>
        <taxon>Peniculida</taxon>
        <taxon>Parameciidae</taxon>
        <taxon>Paramecium</taxon>
    </lineage>
</organism>
<protein>
    <recommendedName>
        <fullName evidence="4">Transmembrane protein</fullName>
    </recommendedName>
</protein>
<sequence length="367" mass="43925">MLQEIEKKNLINIVTHILEQERREKIKFIEINYRSIIKEQLKFISKNLSKNAVNKCKYLQFLYFLNVIIILLICGYGIKTEKFLMKTTIINLFRIKIKVQQKILILPMTVIVKKHSDINILHYSNISGQEQFMVVIVQKIQQFMKLIKWMKIHFLKSFFSLRECVNKLKLKIIVNQYKTLILEYQANQMIIQIFSMKQQIKFKFSCMVQKKLENLRKQNDILPFNVTCPITKIGFLQNLDDHDIFRIQKNNSSYSIIKVNQEFYFYSIINSSDRLPISQVQLTESDKVCLLNSLNNIQKVRNEFYLMKVRRQNCEKTDTAFKNEFNISEEQLYLANNLRNLKHNLPFFQSLNIELDFIDKKLYINQS</sequence>
<evidence type="ECO:0000256" key="1">
    <source>
        <dbReference type="SAM" id="Phobius"/>
    </source>
</evidence>
<proteinExistence type="predicted"/>
<evidence type="ECO:0000313" key="2">
    <source>
        <dbReference type="EMBL" id="CAD8096136.1"/>
    </source>
</evidence>
<keyword evidence="1" id="KW-0472">Membrane</keyword>
<name>A0A8S1P0H5_9CILI</name>
<evidence type="ECO:0000313" key="3">
    <source>
        <dbReference type="Proteomes" id="UP000692954"/>
    </source>
</evidence>
<accession>A0A8S1P0H5</accession>
<feature type="transmembrane region" description="Helical" evidence="1">
    <location>
        <begin position="58"/>
        <end position="78"/>
    </location>
</feature>
<keyword evidence="1" id="KW-0812">Transmembrane</keyword>
<reference evidence="2" key="1">
    <citation type="submission" date="2021-01" db="EMBL/GenBank/DDBJ databases">
        <authorList>
            <consortium name="Genoscope - CEA"/>
            <person name="William W."/>
        </authorList>
    </citation>
    <scope>NUCLEOTIDE SEQUENCE</scope>
</reference>
<dbReference type="EMBL" id="CAJJDN010000066">
    <property type="protein sequence ID" value="CAD8096136.1"/>
    <property type="molecule type" value="Genomic_DNA"/>
</dbReference>
<gene>
    <name evidence="2" type="ORF">PSON_ATCC_30995.1.T0660002</name>
</gene>
<keyword evidence="1" id="KW-1133">Transmembrane helix</keyword>
<dbReference type="AlphaFoldDB" id="A0A8S1P0H5"/>
<dbReference type="OrthoDB" id="308771at2759"/>
<keyword evidence="3" id="KW-1185">Reference proteome</keyword>
<dbReference type="Proteomes" id="UP000692954">
    <property type="component" value="Unassembled WGS sequence"/>
</dbReference>
<evidence type="ECO:0008006" key="4">
    <source>
        <dbReference type="Google" id="ProtNLM"/>
    </source>
</evidence>